<organism evidence="1">
    <name type="scientific">Rhizophora mucronata</name>
    <name type="common">Asiatic mangrove</name>
    <dbReference type="NCBI Taxonomy" id="61149"/>
    <lineage>
        <taxon>Eukaryota</taxon>
        <taxon>Viridiplantae</taxon>
        <taxon>Streptophyta</taxon>
        <taxon>Embryophyta</taxon>
        <taxon>Tracheophyta</taxon>
        <taxon>Spermatophyta</taxon>
        <taxon>Magnoliopsida</taxon>
        <taxon>eudicotyledons</taxon>
        <taxon>Gunneridae</taxon>
        <taxon>Pentapetalae</taxon>
        <taxon>rosids</taxon>
        <taxon>fabids</taxon>
        <taxon>Malpighiales</taxon>
        <taxon>Rhizophoraceae</taxon>
        <taxon>Rhizophora</taxon>
    </lineage>
</organism>
<dbReference type="EMBL" id="GGEC01069650">
    <property type="protein sequence ID" value="MBX50134.1"/>
    <property type="molecule type" value="Transcribed_RNA"/>
</dbReference>
<dbReference type="AlphaFoldDB" id="A0A2P2P5V5"/>
<protein>
    <submittedName>
        <fullName evidence="1">Uncharacterized protein</fullName>
    </submittedName>
</protein>
<name>A0A2P2P5V5_RHIMU</name>
<accession>A0A2P2P5V5</accession>
<sequence length="20" mass="2464">MPENLNPSLDFLFFLLFSRY</sequence>
<reference evidence="1" key="1">
    <citation type="submission" date="2018-02" db="EMBL/GenBank/DDBJ databases">
        <title>Rhizophora mucronata_Transcriptome.</title>
        <authorList>
            <person name="Meera S.P."/>
            <person name="Sreeshan A."/>
            <person name="Augustine A."/>
        </authorList>
    </citation>
    <scope>NUCLEOTIDE SEQUENCE</scope>
    <source>
        <tissue evidence="1">Leaf</tissue>
    </source>
</reference>
<evidence type="ECO:0000313" key="1">
    <source>
        <dbReference type="EMBL" id="MBX50134.1"/>
    </source>
</evidence>
<proteinExistence type="predicted"/>